<dbReference type="EMBL" id="AP028955">
    <property type="protein sequence ID" value="BET37761.1"/>
    <property type="molecule type" value="Genomic_DNA"/>
</dbReference>
<organism evidence="1 2">
    <name type="scientific">Spiroplasma ixodetis</name>
    <dbReference type="NCBI Taxonomy" id="2141"/>
    <lineage>
        <taxon>Bacteria</taxon>
        <taxon>Bacillati</taxon>
        <taxon>Mycoplasmatota</taxon>
        <taxon>Mollicutes</taxon>
        <taxon>Entomoplasmatales</taxon>
        <taxon>Spiroplasmataceae</taxon>
        <taxon>Spiroplasma</taxon>
    </lineage>
</organism>
<name>A0ABM8JKJ9_9MOLU</name>
<reference evidence="2" key="1">
    <citation type="journal article" date="2024" name="FEMS Microbiol. Lett.">
        <title>Genomic insights into Spiroplasma endosymbionts that induce male-killing and protective phenotypes in the pea aphid.</title>
        <authorList>
            <person name="Arai H."/>
            <person name="Legeai F."/>
            <person name="Kageyama D."/>
            <person name="Sugio A."/>
            <person name="Simon J.C."/>
        </authorList>
    </citation>
    <scope>NUCLEOTIDE SEQUENCE [LARGE SCALE GENOMIC DNA]</scope>
    <source>
        <strain evidence="2">sAp269</strain>
    </source>
</reference>
<keyword evidence="2" id="KW-1185">Reference proteome</keyword>
<sequence length="57" mass="6586">MNLLIVKILIINGELGHIIKLNKIINLNGENLWKKKKSQTKISHLYRLKLKTPPNKA</sequence>
<proteinExistence type="predicted"/>
<evidence type="ECO:0000313" key="1">
    <source>
        <dbReference type="EMBL" id="BET37761.1"/>
    </source>
</evidence>
<protein>
    <submittedName>
        <fullName evidence="1">Uncharacterized protein</fullName>
    </submittedName>
</protein>
<dbReference type="Proteomes" id="UP001473424">
    <property type="component" value="Chromosome"/>
</dbReference>
<accession>A0ABM8JKJ9</accession>
<evidence type="ECO:0000313" key="2">
    <source>
        <dbReference type="Proteomes" id="UP001473424"/>
    </source>
</evidence>
<gene>
    <name evidence="1" type="ORF">SAP269_03500</name>
</gene>